<dbReference type="InterPro" id="IPR001789">
    <property type="entry name" value="Sig_transdc_resp-reg_receiver"/>
</dbReference>
<keyword evidence="3" id="KW-0805">Transcription regulation</keyword>
<feature type="DNA-binding region" description="OmpR/PhoB-type" evidence="7">
    <location>
        <begin position="122"/>
        <end position="215"/>
    </location>
</feature>
<dbReference type="SUPFAM" id="SSF52172">
    <property type="entry name" value="CheY-like"/>
    <property type="match status" value="1"/>
</dbReference>
<feature type="domain" description="Response regulatory" evidence="8">
    <location>
        <begin position="3"/>
        <end position="117"/>
    </location>
</feature>
<comment type="caution">
    <text evidence="10">The sequence shown here is derived from an EMBL/GenBank/DDBJ whole genome shotgun (WGS) entry which is preliminary data.</text>
</comment>
<evidence type="ECO:0000256" key="7">
    <source>
        <dbReference type="PROSITE-ProRule" id="PRU01091"/>
    </source>
</evidence>
<feature type="domain" description="OmpR/PhoB-type" evidence="9">
    <location>
        <begin position="122"/>
        <end position="215"/>
    </location>
</feature>
<dbReference type="PANTHER" id="PTHR48111:SF1">
    <property type="entry name" value="TWO-COMPONENT RESPONSE REGULATOR ORR33"/>
    <property type="match status" value="1"/>
</dbReference>
<dbReference type="CDD" id="cd00383">
    <property type="entry name" value="trans_reg_C"/>
    <property type="match status" value="1"/>
</dbReference>
<dbReference type="InterPro" id="IPR001867">
    <property type="entry name" value="OmpR/PhoB-type_DNA-bd"/>
</dbReference>
<dbReference type="Pfam" id="PF00072">
    <property type="entry name" value="Response_reg"/>
    <property type="match status" value="1"/>
</dbReference>
<keyword evidence="5" id="KW-0804">Transcription</keyword>
<evidence type="ECO:0000256" key="5">
    <source>
        <dbReference type="ARBA" id="ARBA00023163"/>
    </source>
</evidence>
<dbReference type="PROSITE" id="PS51755">
    <property type="entry name" value="OMPR_PHOB"/>
    <property type="match status" value="1"/>
</dbReference>
<reference evidence="10 11" key="1">
    <citation type="submission" date="2020-11" db="EMBL/GenBank/DDBJ databases">
        <authorList>
            <person name="Peeters C."/>
        </authorList>
    </citation>
    <scope>NUCLEOTIDE SEQUENCE [LARGE SCALE GENOMIC DNA]</scope>
    <source>
        <strain evidence="10 11">LMG 7974</strain>
    </source>
</reference>
<evidence type="ECO:0000256" key="3">
    <source>
        <dbReference type="ARBA" id="ARBA00023015"/>
    </source>
</evidence>
<evidence type="ECO:0000259" key="9">
    <source>
        <dbReference type="PROSITE" id="PS51755"/>
    </source>
</evidence>
<evidence type="ECO:0000259" key="8">
    <source>
        <dbReference type="PROSITE" id="PS50110"/>
    </source>
</evidence>
<dbReference type="SMART" id="SM00862">
    <property type="entry name" value="Trans_reg_C"/>
    <property type="match status" value="1"/>
</dbReference>
<keyword evidence="2" id="KW-0902">Two-component regulatory system</keyword>
<evidence type="ECO:0000256" key="1">
    <source>
        <dbReference type="ARBA" id="ARBA00022553"/>
    </source>
</evidence>
<dbReference type="PANTHER" id="PTHR48111">
    <property type="entry name" value="REGULATOR OF RPOS"/>
    <property type="match status" value="1"/>
</dbReference>
<organism evidence="10 11">
    <name type="scientific">Campylobacter majalis</name>
    <dbReference type="NCBI Taxonomy" id="2790656"/>
    <lineage>
        <taxon>Bacteria</taxon>
        <taxon>Pseudomonadati</taxon>
        <taxon>Campylobacterota</taxon>
        <taxon>Epsilonproteobacteria</taxon>
        <taxon>Campylobacterales</taxon>
        <taxon>Campylobacteraceae</taxon>
        <taxon>Campylobacter</taxon>
    </lineage>
</organism>
<proteinExistence type="predicted"/>
<protein>
    <submittedName>
        <fullName evidence="10">Response regulator ArlR</fullName>
    </submittedName>
</protein>
<gene>
    <name evidence="10" type="primary">arlR_3</name>
    <name evidence="10" type="ORF">LMG7974_00869</name>
</gene>
<dbReference type="InterPro" id="IPR011006">
    <property type="entry name" value="CheY-like_superfamily"/>
</dbReference>
<evidence type="ECO:0000256" key="2">
    <source>
        <dbReference type="ARBA" id="ARBA00023012"/>
    </source>
</evidence>
<comment type="caution">
    <text evidence="6">Lacks conserved residue(s) required for the propagation of feature annotation.</text>
</comment>
<dbReference type="Pfam" id="PF00486">
    <property type="entry name" value="Trans_reg_C"/>
    <property type="match status" value="1"/>
</dbReference>
<dbReference type="Gene3D" id="1.10.10.10">
    <property type="entry name" value="Winged helix-like DNA-binding domain superfamily/Winged helix DNA-binding domain"/>
    <property type="match status" value="1"/>
</dbReference>
<sequence length="215" mass="25230">MKKILLLSDDFDLQINLNAALYRFNFRVSSMPTAKEFLNEIERLNSYDLYLFEMKAKDLDLKLIKSIRDAQNFTPIMLILDEAIAENFKKIYYAKVDSFIVKPFLMDEILFHIFKLTNVLLGTKFEFKNNILFDKTSLSVKFDNTEISLGKKEGLFLEVLAKNSPHVVTFNEIQHYVYNGENVSQDRIRSILREIRQKVPKLQIKTIRGIGYKIE</sequence>
<evidence type="ECO:0000256" key="4">
    <source>
        <dbReference type="ARBA" id="ARBA00023125"/>
    </source>
</evidence>
<evidence type="ECO:0000313" key="11">
    <source>
        <dbReference type="Proteomes" id="UP000789803"/>
    </source>
</evidence>
<dbReference type="InterPro" id="IPR016032">
    <property type="entry name" value="Sig_transdc_resp-reg_C-effctor"/>
</dbReference>
<accession>A0ABM8Q5K8</accession>
<dbReference type="InterPro" id="IPR036388">
    <property type="entry name" value="WH-like_DNA-bd_sf"/>
</dbReference>
<dbReference type="SUPFAM" id="SSF46894">
    <property type="entry name" value="C-terminal effector domain of the bipartite response regulators"/>
    <property type="match status" value="1"/>
</dbReference>
<evidence type="ECO:0000313" key="10">
    <source>
        <dbReference type="EMBL" id="CAD7288171.1"/>
    </source>
</evidence>
<dbReference type="InterPro" id="IPR039420">
    <property type="entry name" value="WalR-like"/>
</dbReference>
<keyword evidence="1" id="KW-0597">Phosphoprotein</keyword>
<dbReference type="PROSITE" id="PS50110">
    <property type="entry name" value="RESPONSE_REGULATORY"/>
    <property type="match status" value="1"/>
</dbReference>
<dbReference type="EMBL" id="CAJHOF010000006">
    <property type="protein sequence ID" value="CAD7288171.1"/>
    <property type="molecule type" value="Genomic_DNA"/>
</dbReference>
<name>A0ABM8Q5K8_9BACT</name>
<evidence type="ECO:0000256" key="6">
    <source>
        <dbReference type="PROSITE-ProRule" id="PRU00169"/>
    </source>
</evidence>
<keyword evidence="11" id="KW-1185">Reference proteome</keyword>
<dbReference type="Proteomes" id="UP000789803">
    <property type="component" value="Unassembled WGS sequence"/>
</dbReference>
<dbReference type="RefSeq" id="WP_229932675.1">
    <property type="nucleotide sequence ID" value="NZ_CAJHOF010000006.1"/>
</dbReference>
<dbReference type="Gene3D" id="3.40.50.2300">
    <property type="match status" value="1"/>
</dbReference>
<keyword evidence="4 7" id="KW-0238">DNA-binding</keyword>